<proteinExistence type="predicted"/>
<evidence type="ECO:0000313" key="2">
    <source>
        <dbReference type="Proteomes" id="UP000800092"/>
    </source>
</evidence>
<evidence type="ECO:0000313" key="1">
    <source>
        <dbReference type="EMBL" id="KAF2238881.1"/>
    </source>
</evidence>
<dbReference type="SUPFAM" id="SSF51182">
    <property type="entry name" value="RmlC-like cupins"/>
    <property type="match status" value="1"/>
</dbReference>
<dbReference type="InterPro" id="IPR014710">
    <property type="entry name" value="RmlC-like_jellyroll"/>
</dbReference>
<name>A0A6A6HLM1_VIRVR</name>
<dbReference type="Gene3D" id="2.60.120.10">
    <property type="entry name" value="Jelly Rolls"/>
    <property type="match status" value="1"/>
</dbReference>
<organism evidence="1 2">
    <name type="scientific">Viridothelium virens</name>
    <name type="common">Speckled blister lichen</name>
    <name type="synonym">Trypethelium virens</name>
    <dbReference type="NCBI Taxonomy" id="1048519"/>
    <lineage>
        <taxon>Eukaryota</taxon>
        <taxon>Fungi</taxon>
        <taxon>Dikarya</taxon>
        <taxon>Ascomycota</taxon>
        <taxon>Pezizomycotina</taxon>
        <taxon>Dothideomycetes</taxon>
        <taxon>Dothideomycetes incertae sedis</taxon>
        <taxon>Trypetheliales</taxon>
        <taxon>Trypetheliaceae</taxon>
        <taxon>Viridothelium</taxon>
    </lineage>
</organism>
<reference evidence="1" key="1">
    <citation type="journal article" date="2020" name="Stud. Mycol.">
        <title>101 Dothideomycetes genomes: a test case for predicting lifestyles and emergence of pathogens.</title>
        <authorList>
            <person name="Haridas S."/>
            <person name="Albert R."/>
            <person name="Binder M."/>
            <person name="Bloem J."/>
            <person name="Labutti K."/>
            <person name="Salamov A."/>
            <person name="Andreopoulos B."/>
            <person name="Baker S."/>
            <person name="Barry K."/>
            <person name="Bills G."/>
            <person name="Bluhm B."/>
            <person name="Cannon C."/>
            <person name="Castanera R."/>
            <person name="Culley D."/>
            <person name="Daum C."/>
            <person name="Ezra D."/>
            <person name="Gonzalez J."/>
            <person name="Henrissat B."/>
            <person name="Kuo A."/>
            <person name="Liang C."/>
            <person name="Lipzen A."/>
            <person name="Lutzoni F."/>
            <person name="Magnuson J."/>
            <person name="Mondo S."/>
            <person name="Nolan M."/>
            <person name="Ohm R."/>
            <person name="Pangilinan J."/>
            <person name="Park H.-J."/>
            <person name="Ramirez L."/>
            <person name="Alfaro M."/>
            <person name="Sun H."/>
            <person name="Tritt A."/>
            <person name="Yoshinaga Y."/>
            <person name="Zwiers L.-H."/>
            <person name="Turgeon B."/>
            <person name="Goodwin S."/>
            <person name="Spatafora J."/>
            <person name="Crous P."/>
            <person name="Grigoriev I."/>
        </authorList>
    </citation>
    <scope>NUCLEOTIDE SEQUENCE</scope>
    <source>
        <strain evidence="1">Tuck. ex Michener</strain>
    </source>
</reference>
<accession>A0A6A6HLM1</accession>
<evidence type="ECO:0008006" key="3">
    <source>
        <dbReference type="Google" id="ProtNLM"/>
    </source>
</evidence>
<dbReference type="EMBL" id="ML991774">
    <property type="protein sequence ID" value="KAF2238881.1"/>
    <property type="molecule type" value="Genomic_DNA"/>
</dbReference>
<protein>
    <recommendedName>
        <fullName evidence="3">Cupin 2 conserved barrel domain-containing protein</fullName>
    </recommendedName>
</protein>
<dbReference type="InterPro" id="IPR011051">
    <property type="entry name" value="RmlC_Cupin_sf"/>
</dbReference>
<keyword evidence="2" id="KW-1185">Reference proteome</keyword>
<dbReference type="Proteomes" id="UP000800092">
    <property type="component" value="Unassembled WGS sequence"/>
</dbReference>
<gene>
    <name evidence="1" type="ORF">EV356DRAFT_504211</name>
</gene>
<dbReference type="AlphaFoldDB" id="A0A6A6HLM1"/>
<sequence length="224" mass="25955">MAEGRKLFAAFNGAILTHVIPHPVRAFAFTVRFTETAWPSQVRRQKPPMHFHPHQEEYIEVTEGRLCVEVEGKEFVYSKHDGEITIKPGMNHRLYPPGEFFDGGFDITFTLSAQATPLPFQLDTIFFENWYGYQDEVILTGKRMDILQVMSMFDAGGSYLTFPSWIPFRNHLSYGLSIALGRWIGGFLGYQPYYRKWTGDWELACQKMKSSYFQKRFAIHGKTT</sequence>
<dbReference type="OrthoDB" id="9976870at2759"/>